<evidence type="ECO:0000313" key="1">
    <source>
        <dbReference type="EMBL" id="SVB34406.1"/>
    </source>
</evidence>
<accession>A0A382D7D9</accession>
<gene>
    <name evidence="1" type="ORF">METZ01_LOCUS187260</name>
</gene>
<reference evidence="1" key="1">
    <citation type="submission" date="2018-05" db="EMBL/GenBank/DDBJ databases">
        <authorList>
            <person name="Lanie J.A."/>
            <person name="Ng W.-L."/>
            <person name="Kazmierczak K.M."/>
            <person name="Andrzejewski T.M."/>
            <person name="Davidsen T.M."/>
            <person name="Wayne K.J."/>
            <person name="Tettelin H."/>
            <person name="Glass J.I."/>
            <person name="Rusch D."/>
            <person name="Podicherti R."/>
            <person name="Tsui H.-C.T."/>
            <person name="Winkler M.E."/>
        </authorList>
    </citation>
    <scope>NUCLEOTIDE SEQUENCE</scope>
</reference>
<dbReference type="AlphaFoldDB" id="A0A382D7D9"/>
<sequence>MKHFQQFLIFCCFLICISDLNGKENLNEDQLINGSVWQLVRNGSSSPSHGNGQVVYFLISDAHNTYRSRQFQTWDGFSMVDSRNLVRLKKNQKIQVISSNFNKSIYEIKLLEGFYKGKTYYLIAEELEKNFVQEKEDDKNV</sequence>
<proteinExistence type="predicted"/>
<organism evidence="1">
    <name type="scientific">marine metagenome</name>
    <dbReference type="NCBI Taxonomy" id="408172"/>
    <lineage>
        <taxon>unclassified sequences</taxon>
        <taxon>metagenomes</taxon>
        <taxon>ecological metagenomes</taxon>
    </lineage>
</organism>
<protein>
    <submittedName>
        <fullName evidence="1">Uncharacterized protein</fullName>
    </submittedName>
</protein>
<name>A0A382D7D9_9ZZZZ</name>
<dbReference type="EMBL" id="UINC01038023">
    <property type="protein sequence ID" value="SVB34406.1"/>
    <property type="molecule type" value="Genomic_DNA"/>
</dbReference>